<dbReference type="InterPro" id="IPR050190">
    <property type="entry name" value="UPF0213_domain"/>
</dbReference>
<dbReference type="RefSeq" id="WP_227182054.1">
    <property type="nucleotide sequence ID" value="NZ_JAJBZT010000013.1"/>
</dbReference>
<accession>A0ABS8DC49</accession>
<dbReference type="PANTHER" id="PTHR34477:SF1">
    <property type="entry name" value="UPF0213 PROTEIN YHBQ"/>
    <property type="match status" value="1"/>
</dbReference>
<dbReference type="PANTHER" id="PTHR34477">
    <property type="entry name" value="UPF0213 PROTEIN YHBQ"/>
    <property type="match status" value="1"/>
</dbReference>
<dbReference type="Proteomes" id="UP001165395">
    <property type="component" value="Unassembled WGS sequence"/>
</dbReference>
<dbReference type="Gene3D" id="3.40.1440.10">
    <property type="entry name" value="GIY-YIG endonuclease"/>
    <property type="match status" value="1"/>
</dbReference>
<evidence type="ECO:0000256" key="1">
    <source>
        <dbReference type="ARBA" id="ARBA00007435"/>
    </source>
</evidence>
<comment type="similarity">
    <text evidence="1">Belongs to the UPF0213 family.</text>
</comment>
<name>A0ABS8DC49_9NEIS</name>
<dbReference type="SUPFAM" id="SSF82771">
    <property type="entry name" value="GIY-YIG endonuclease"/>
    <property type="match status" value="1"/>
</dbReference>
<feature type="domain" description="GIY-YIG" evidence="2">
    <location>
        <begin position="9"/>
        <end position="84"/>
    </location>
</feature>
<organism evidence="3 4">
    <name type="scientific">Leeia speluncae</name>
    <dbReference type="NCBI Taxonomy" id="2884804"/>
    <lineage>
        <taxon>Bacteria</taxon>
        <taxon>Pseudomonadati</taxon>
        <taxon>Pseudomonadota</taxon>
        <taxon>Betaproteobacteria</taxon>
        <taxon>Neisseriales</taxon>
        <taxon>Leeiaceae</taxon>
        <taxon>Leeia</taxon>
    </lineage>
</organism>
<dbReference type="CDD" id="cd10456">
    <property type="entry name" value="GIY-YIG_UPF0213"/>
    <property type="match status" value="1"/>
</dbReference>
<gene>
    <name evidence="3" type="ORF">LIN78_16880</name>
</gene>
<dbReference type="EMBL" id="JAJBZT010000013">
    <property type="protein sequence ID" value="MCB6185223.1"/>
    <property type="molecule type" value="Genomic_DNA"/>
</dbReference>
<reference evidence="3" key="1">
    <citation type="submission" date="2021-10" db="EMBL/GenBank/DDBJ databases">
        <title>The complete genome sequence of Leeia sp. TBRC 13508.</title>
        <authorList>
            <person name="Charoenyingcharoen P."/>
            <person name="Yukphan P."/>
        </authorList>
    </citation>
    <scope>NUCLEOTIDE SEQUENCE</scope>
    <source>
        <strain evidence="3">TBRC 13508</strain>
    </source>
</reference>
<comment type="caution">
    <text evidence="3">The sequence shown here is derived from an EMBL/GenBank/DDBJ whole genome shotgun (WGS) entry which is preliminary data.</text>
</comment>
<dbReference type="InterPro" id="IPR035901">
    <property type="entry name" value="GIY-YIG_endonuc_sf"/>
</dbReference>
<keyword evidence="4" id="KW-1185">Reference proteome</keyword>
<evidence type="ECO:0000259" key="2">
    <source>
        <dbReference type="PROSITE" id="PS50164"/>
    </source>
</evidence>
<dbReference type="PROSITE" id="PS50164">
    <property type="entry name" value="GIY_YIG"/>
    <property type="match status" value="1"/>
</dbReference>
<protein>
    <submittedName>
        <fullName evidence="3">GIY-YIG nuclease family protein</fullName>
    </submittedName>
</protein>
<sequence length="95" mass="10820">MSLENSPAAHWWVYLILCEGGRIYTGIAKDVQQRFVQHQAGKGAKFTRAFPPVSLLACSAFPDYSSALKEEHRIKQLRKPQKLQLIDAWSQNFSD</sequence>
<proteinExistence type="inferred from homology"/>
<dbReference type="Pfam" id="PF01541">
    <property type="entry name" value="GIY-YIG"/>
    <property type="match status" value="1"/>
</dbReference>
<evidence type="ECO:0000313" key="4">
    <source>
        <dbReference type="Proteomes" id="UP001165395"/>
    </source>
</evidence>
<dbReference type="InterPro" id="IPR000305">
    <property type="entry name" value="GIY-YIG_endonuc"/>
</dbReference>
<evidence type="ECO:0000313" key="3">
    <source>
        <dbReference type="EMBL" id="MCB6185223.1"/>
    </source>
</evidence>